<comment type="caution">
    <text evidence="1">The sequence shown here is derived from an EMBL/GenBank/DDBJ whole genome shotgun (WGS) entry which is preliminary data.</text>
</comment>
<dbReference type="EMBL" id="BARS01007984">
    <property type="protein sequence ID" value="GAF72205.1"/>
    <property type="molecule type" value="Genomic_DNA"/>
</dbReference>
<proteinExistence type="predicted"/>
<protein>
    <recommendedName>
        <fullName evidence="2">ParB/Sulfiredoxin domain-containing protein</fullName>
    </recommendedName>
</protein>
<accession>X0T7Z6</accession>
<reference evidence="1" key="1">
    <citation type="journal article" date="2014" name="Front. Microbiol.">
        <title>High frequency of phylogenetically diverse reductive dehalogenase-homologous genes in deep subseafloor sedimentary metagenomes.</title>
        <authorList>
            <person name="Kawai M."/>
            <person name="Futagami T."/>
            <person name="Toyoda A."/>
            <person name="Takaki Y."/>
            <person name="Nishi S."/>
            <person name="Hori S."/>
            <person name="Arai W."/>
            <person name="Tsubouchi T."/>
            <person name="Morono Y."/>
            <person name="Uchiyama I."/>
            <person name="Ito T."/>
            <person name="Fujiyama A."/>
            <person name="Inagaki F."/>
            <person name="Takami H."/>
        </authorList>
    </citation>
    <scope>NUCLEOTIDE SEQUENCE</scope>
    <source>
        <strain evidence="1">Expedition CK06-06</strain>
    </source>
</reference>
<organism evidence="1">
    <name type="scientific">marine sediment metagenome</name>
    <dbReference type="NCBI Taxonomy" id="412755"/>
    <lineage>
        <taxon>unclassified sequences</taxon>
        <taxon>metagenomes</taxon>
        <taxon>ecological metagenomes</taxon>
    </lineage>
</organism>
<evidence type="ECO:0000313" key="1">
    <source>
        <dbReference type="EMBL" id="GAF72205.1"/>
    </source>
</evidence>
<name>X0T7Z6_9ZZZZ</name>
<dbReference type="AlphaFoldDB" id="X0T7Z6"/>
<gene>
    <name evidence="1" type="ORF">S01H1_15298</name>
</gene>
<feature type="non-terminal residue" evidence="1">
    <location>
        <position position="1"/>
    </location>
</feature>
<sequence length="194" mass="22632">GQNRLRAAQEIGLEVQYKVLEMESNNERLPYVISRINTTSRTWTSRDFLELYISLEKSDYIRFSEFIEKYKLPISDALNIVSKADTVKGGKHSVDFRNGVLSFEDGRMNKCIVLAEQVNEIRYFDVSYEEFQESPKFVKAISILVLHKNYEHKKMISKLSTRVTRIMKSSQTRDYIGVLFNLYNDGVQKHMLVA</sequence>
<evidence type="ECO:0008006" key="2">
    <source>
        <dbReference type="Google" id="ProtNLM"/>
    </source>
</evidence>